<dbReference type="SUPFAM" id="SSF52402">
    <property type="entry name" value="Adenine nucleotide alpha hydrolases-like"/>
    <property type="match status" value="2"/>
</dbReference>
<dbReference type="EMBL" id="RFFG01000030">
    <property type="protein sequence ID" value="RMI42841.1"/>
    <property type="molecule type" value="Genomic_DNA"/>
</dbReference>
<organism evidence="5 6">
    <name type="scientific">Actinomadura harenae</name>
    <dbReference type="NCBI Taxonomy" id="2483351"/>
    <lineage>
        <taxon>Bacteria</taxon>
        <taxon>Bacillati</taxon>
        <taxon>Actinomycetota</taxon>
        <taxon>Actinomycetes</taxon>
        <taxon>Streptosporangiales</taxon>
        <taxon>Thermomonosporaceae</taxon>
        <taxon>Actinomadura</taxon>
    </lineage>
</organism>
<feature type="domain" description="UspA" evidence="4">
    <location>
        <begin position="7"/>
        <end position="136"/>
    </location>
</feature>
<gene>
    <name evidence="5" type="ORF">EBO15_18390</name>
</gene>
<reference evidence="5 6" key="1">
    <citation type="submission" date="2018-10" db="EMBL/GenBank/DDBJ databases">
        <title>Isolation from soil.</title>
        <authorList>
            <person name="Hu J."/>
        </authorList>
    </citation>
    <scope>NUCLEOTIDE SEQUENCE [LARGE SCALE GENOMIC DNA]</scope>
    <source>
        <strain evidence="5 6">NEAU-Ht49</strain>
    </source>
</reference>
<accession>A0A3M2LZD8</accession>
<proteinExistence type="inferred from homology"/>
<sequence>MSWGSSILVGYDATPDGERALRWAATEAKLRRLPLSVCHAWRWPYPVSYIDNDGAAIVRRMGQNLLDQGVLRVRDFAPTVTVQAHLADGPADAALLHLAGEAEMIVVGAHDREDMALGSTALRLPARAERPVVVVRPGGGDGEHRRVVAGFDGSSGSDAALAFAFEEAAVRGWTLRVVYGCWEPSAASEDELNLFADRERLRQVRGAELEQAVASWSTKYPQVDVQTALTVTPPREAMFEAAETADLVVVGRRGAGSIGRLRVGATTTAMLMQAPCAVVVVPPAAEI</sequence>
<comment type="caution">
    <text evidence="5">The sequence shown here is derived from an EMBL/GenBank/DDBJ whole genome shotgun (WGS) entry which is preliminary data.</text>
</comment>
<evidence type="ECO:0000256" key="1">
    <source>
        <dbReference type="ARBA" id="ARBA00008791"/>
    </source>
</evidence>
<dbReference type="CDD" id="cd00293">
    <property type="entry name" value="USP-like"/>
    <property type="match status" value="1"/>
</dbReference>
<feature type="domain" description="UspA" evidence="4">
    <location>
        <begin position="145"/>
        <end position="282"/>
    </location>
</feature>
<evidence type="ECO:0000259" key="4">
    <source>
        <dbReference type="Pfam" id="PF00582"/>
    </source>
</evidence>
<evidence type="ECO:0000256" key="2">
    <source>
        <dbReference type="ARBA" id="ARBA00022741"/>
    </source>
</evidence>
<dbReference type="Proteomes" id="UP000282674">
    <property type="component" value="Unassembled WGS sequence"/>
</dbReference>
<dbReference type="Pfam" id="PF00582">
    <property type="entry name" value="Usp"/>
    <property type="match status" value="2"/>
</dbReference>
<dbReference type="InterPro" id="IPR006016">
    <property type="entry name" value="UspA"/>
</dbReference>
<dbReference type="PANTHER" id="PTHR46268">
    <property type="entry name" value="STRESS RESPONSE PROTEIN NHAX"/>
    <property type="match status" value="1"/>
</dbReference>
<dbReference type="AlphaFoldDB" id="A0A3M2LZD8"/>
<evidence type="ECO:0000313" key="5">
    <source>
        <dbReference type="EMBL" id="RMI42841.1"/>
    </source>
</evidence>
<protein>
    <submittedName>
        <fullName evidence="5">Universal stress protein</fullName>
    </submittedName>
</protein>
<dbReference type="OrthoDB" id="9784123at2"/>
<dbReference type="InterPro" id="IPR014729">
    <property type="entry name" value="Rossmann-like_a/b/a_fold"/>
</dbReference>
<dbReference type="Gene3D" id="3.40.50.620">
    <property type="entry name" value="HUPs"/>
    <property type="match status" value="2"/>
</dbReference>
<name>A0A3M2LZD8_9ACTN</name>
<keyword evidence="6" id="KW-1185">Reference proteome</keyword>
<keyword evidence="2" id="KW-0547">Nucleotide-binding</keyword>
<keyword evidence="3" id="KW-0067">ATP-binding</keyword>
<dbReference type="RefSeq" id="WP_122195663.1">
    <property type="nucleotide sequence ID" value="NZ_JBHSKC010000019.1"/>
</dbReference>
<dbReference type="GO" id="GO:0005524">
    <property type="term" value="F:ATP binding"/>
    <property type="evidence" value="ECO:0007669"/>
    <property type="project" value="UniProtKB-KW"/>
</dbReference>
<dbReference type="InterPro" id="IPR006015">
    <property type="entry name" value="Universal_stress_UspA"/>
</dbReference>
<dbReference type="PANTHER" id="PTHR46268:SF27">
    <property type="entry name" value="UNIVERSAL STRESS PROTEIN RV2623"/>
    <property type="match status" value="1"/>
</dbReference>
<comment type="similarity">
    <text evidence="1">Belongs to the universal stress protein A family.</text>
</comment>
<evidence type="ECO:0000256" key="3">
    <source>
        <dbReference type="ARBA" id="ARBA00022840"/>
    </source>
</evidence>
<evidence type="ECO:0000313" key="6">
    <source>
        <dbReference type="Proteomes" id="UP000282674"/>
    </source>
</evidence>
<dbReference type="PRINTS" id="PR01438">
    <property type="entry name" value="UNVRSLSTRESS"/>
</dbReference>